<keyword evidence="1" id="KW-0472">Membrane</keyword>
<dbReference type="EMBL" id="BFAV01000003">
    <property type="protein sequence ID" value="GBF31848.1"/>
    <property type="molecule type" value="Genomic_DNA"/>
</dbReference>
<name>A0A2L2X719_9FIRM</name>
<reference evidence="3" key="1">
    <citation type="submission" date="2018-02" db="EMBL/GenBank/DDBJ databases">
        <title>Genome sequence of Desulfocucumis palustris strain NAW-5.</title>
        <authorList>
            <person name="Watanabe M."/>
            <person name="Kojima H."/>
            <person name="Fukui M."/>
        </authorList>
    </citation>
    <scope>NUCLEOTIDE SEQUENCE [LARGE SCALE GENOMIC DNA]</scope>
    <source>
        <strain evidence="3">NAW-5</strain>
    </source>
</reference>
<feature type="transmembrane region" description="Helical" evidence="1">
    <location>
        <begin position="35"/>
        <end position="51"/>
    </location>
</feature>
<gene>
    <name evidence="2" type="ORF">DCCM_0032</name>
</gene>
<protein>
    <submittedName>
        <fullName evidence="2">Small membrane protein</fullName>
    </submittedName>
</protein>
<organism evidence="2 3">
    <name type="scientific">Desulfocucumis palustris</name>
    <dbReference type="NCBI Taxonomy" id="1898651"/>
    <lineage>
        <taxon>Bacteria</taxon>
        <taxon>Bacillati</taxon>
        <taxon>Bacillota</taxon>
        <taxon>Clostridia</taxon>
        <taxon>Eubacteriales</taxon>
        <taxon>Desulfocucumaceae</taxon>
        <taxon>Desulfocucumis</taxon>
    </lineage>
</organism>
<dbReference type="OrthoDB" id="2868470at2"/>
<accession>A0A2L2X719</accession>
<feature type="transmembrane region" description="Helical" evidence="1">
    <location>
        <begin position="63"/>
        <end position="82"/>
    </location>
</feature>
<keyword evidence="3" id="KW-1185">Reference proteome</keyword>
<evidence type="ECO:0000313" key="2">
    <source>
        <dbReference type="EMBL" id="GBF31848.1"/>
    </source>
</evidence>
<keyword evidence="1" id="KW-0812">Transmembrane</keyword>
<feature type="transmembrane region" description="Helical" evidence="1">
    <location>
        <begin position="7"/>
        <end position="29"/>
    </location>
</feature>
<comment type="caution">
    <text evidence="2">The sequence shown here is derived from an EMBL/GenBank/DDBJ whole genome shotgun (WGS) entry which is preliminary data.</text>
</comment>
<evidence type="ECO:0000313" key="3">
    <source>
        <dbReference type="Proteomes" id="UP000239549"/>
    </source>
</evidence>
<evidence type="ECO:0000256" key="1">
    <source>
        <dbReference type="SAM" id="Phobius"/>
    </source>
</evidence>
<proteinExistence type="predicted"/>
<keyword evidence="1" id="KW-1133">Transmembrane helix</keyword>
<dbReference type="AlphaFoldDB" id="A0A2L2X719"/>
<feature type="transmembrane region" description="Helical" evidence="1">
    <location>
        <begin position="102"/>
        <end position="122"/>
    </location>
</feature>
<sequence length="130" mass="14776">MAEVLKALAGIINFIHDFLLSVSGALNLNLSDKDLHFWLIGIMGIVIFWAVDSVFKRLARWNISVISFVYTFTVLMVLVFGLEIEQGITGRGNMEFKDIVAGLWGFLVVFFAYLIIKTIFILPGKFWGRR</sequence>
<dbReference type="Proteomes" id="UP000239549">
    <property type="component" value="Unassembled WGS sequence"/>
</dbReference>
<dbReference type="RefSeq" id="WP_104370463.1">
    <property type="nucleotide sequence ID" value="NZ_BFAV01000003.1"/>
</dbReference>